<comment type="caution">
    <text evidence="2">The sequence shown here is derived from an EMBL/GenBank/DDBJ whole genome shotgun (WGS) entry which is preliminary data.</text>
</comment>
<dbReference type="EMBL" id="DTFV01000053">
    <property type="protein sequence ID" value="HGI30363.1"/>
    <property type="molecule type" value="Genomic_DNA"/>
</dbReference>
<evidence type="ECO:0000313" key="2">
    <source>
        <dbReference type="EMBL" id="HGI30363.1"/>
    </source>
</evidence>
<dbReference type="PANTHER" id="PTHR39081:SF1">
    <property type="entry name" value="MUT7-C RNASE DOMAIN-CONTAINING PROTEIN"/>
    <property type="match status" value="1"/>
</dbReference>
<accession>A0A7V3YFZ3</accession>
<evidence type="ECO:0000259" key="1">
    <source>
        <dbReference type="Pfam" id="PF01927"/>
    </source>
</evidence>
<feature type="domain" description="Mut7-C RNAse" evidence="1">
    <location>
        <begin position="1"/>
        <end position="140"/>
    </location>
</feature>
<gene>
    <name evidence="2" type="ORF">ENV30_03535</name>
</gene>
<protein>
    <recommendedName>
        <fullName evidence="1">Mut7-C RNAse domain-containing protein</fullName>
    </recommendedName>
</protein>
<sequence length="160" mass="18483">MRFLADCMLGKLTRWLRILGYDVAYFRNMEDRKLLAIARLEGRILLTKDKALAASGRESAYYVKANSLPEQLLELKQAFGLSFSLPPRCPFCNETLEEISPEEARKNLPLFVALSFTTFRRCPSCQRTFWPGTHWQRIHRLCQEFLGESPSSIQEDFNSG</sequence>
<name>A0A7V3YFZ3_9BACT</name>
<proteinExistence type="predicted"/>
<dbReference type="PANTHER" id="PTHR39081">
    <property type="entry name" value="MUT7-C DOMAIN-CONTAINING PROTEIN"/>
    <property type="match status" value="1"/>
</dbReference>
<dbReference type="InterPro" id="IPR002782">
    <property type="entry name" value="Mut7-C_RNAse_dom"/>
</dbReference>
<organism evidence="2">
    <name type="scientific">Candidatus Caldatribacterium californiense</name>
    <dbReference type="NCBI Taxonomy" id="1454726"/>
    <lineage>
        <taxon>Bacteria</taxon>
        <taxon>Pseudomonadati</taxon>
        <taxon>Atribacterota</taxon>
        <taxon>Atribacteria</taxon>
        <taxon>Atribacterales</taxon>
        <taxon>Candidatus Caldatribacteriaceae</taxon>
        <taxon>Candidatus Caldatribacterium</taxon>
    </lineage>
</organism>
<dbReference type="AlphaFoldDB" id="A0A7V3YFZ3"/>
<reference evidence="2" key="1">
    <citation type="journal article" date="2020" name="mSystems">
        <title>Genome- and Community-Level Interaction Insights into Carbon Utilization and Element Cycling Functions of Hydrothermarchaeota in Hydrothermal Sediment.</title>
        <authorList>
            <person name="Zhou Z."/>
            <person name="Liu Y."/>
            <person name="Xu W."/>
            <person name="Pan J."/>
            <person name="Luo Z.H."/>
            <person name="Li M."/>
        </authorList>
    </citation>
    <scope>NUCLEOTIDE SEQUENCE [LARGE SCALE GENOMIC DNA]</scope>
    <source>
        <strain evidence="2">SpSt-747</strain>
    </source>
</reference>
<dbReference type="Pfam" id="PF01927">
    <property type="entry name" value="Mut7-C"/>
    <property type="match status" value="1"/>
</dbReference>